<keyword evidence="1" id="KW-0175">Coiled coil</keyword>
<evidence type="ECO:0000313" key="3">
    <source>
        <dbReference type="Proteomes" id="UP000009168"/>
    </source>
</evidence>
<proteinExistence type="predicted"/>
<dbReference type="EMBL" id="GG662605">
    <property type="protein sequence ID" value="EAS01096.2"/>
    <property type="molecule type" value="Genomic_DNA"/>
</dbReference>
<dbReference type="RefSeq" id="XP_001021341.2">
    <property type="nucleotide sequence ID" value="XM_001021341.2"/>
</dbReference>
<protein>
    <submittedName>
        <fullName evidence="2">Uncharacterized protein</fullName>
    </submittedName>
</protein>
<evidence type="ECO:0000256" key="1">
    <source>
        <dbReference type="SAM" id="Coils"/>
    </source>
</evidence>
<dbReference type="InParanoid" id="I7ML35"/>
<dbReference type="STRING" id="312017.I7ML35"/>
<sequence length="848" mass="99038">MSNDSLGNSSTNLQHNQNEDKVQSVKNLITNLKLQLEQEKMLRQEDLQLLQEEQSKFKESENTIIQLQESIQRQNIQIEQLEYKNEALQRKVDELLIQVNQKKNNAGGIFSGIFNGKQKQMMEQLQSQLQQCEEELQIKTEETERLHEHLYELKKELNSKIEQLNGSIEQYKQVSEQQLQQIKKQEQKEVDFKKSIDGLHNAKKIIEKELENAIKDLQNLKVQYSSDTSSLNRVIGIQKELLDIKIPSFKKQTQNYDSLINMDNEKPQQQITLKEKEREVFKMFNAQRDSIKKQYGNLFTIFEQKINTLLSNIESSSNTTSTPQSTFTKYKDSASIFNYKINSLREGLNSIFACIDKIISLEYQISTAKQQNQTIEQIELVEKQDNQKIMLLERLEESKNLVTTFLSDMQCYLNEEMTLFNILPSQLLQTYQELIASIKDIELIQNYYIQTLQSLVVFNINDAQQFSYLRDNYKNKQNSKDELAQISNKLFAKLNVLFSLFKKKSSQENEIVEQIIALSKEQHQQKGEQDYLSHNRQNISYKFQLTSPNALINENLTLSTSLDALRVSLIEIKDLFFNFLNDFNFKDSFILEQFKQQDLIRVVDDYINKINKSIDIHCVLSNQTQIKEMSDKIYDQSEQIKSLHTAIDDQNSNLKSLNNSKAKVEEILQIKIKILDEIKEYLQKQMKNENESNNNLEYILNLVDQEKGTVFYQKNLIQIEQAQSKARIQDKVNMEKFLKEVTNNVAPLEKLLSDEKLNNENEKKALTVFEKSREKLISLLYQNNQLEKRAKDTAAKVDEKDQKIKKYQTEINEYKSQIDKLKINSASSSSNDNNNTTAATANNLIDLL</sequence>
<gene>
    <name evidence="2" type="ORF">TTHERM_00316490</name>
</gene>
<keyword evidence="3" id="KW-1185">Reference proteome</keyword>
<feature type="coiled-coil region" evidence="1">
    <location>
        <begin position="783"/>
        <end position="824"/>
    </location>
</feature>
<feature type="coiled-coil region" evidence="1">
    <location>
        <begin position="33"/>
        <end position="227"/>
    </location>
</feature>
<organism evidence="2 3">
    <name type="scientific">Tetrahymena thermophila (strain SB210)</name>
    <dbReference type="NCBI Taxonomy" id="312017"/>
    <lineage>
        <taxon>Eukaryota</taxon>
        <taxon>Sar</taxon>
        <taxon>Alveolata</taxon>
        <taxon>Ciliophora</taxon>
        <taxon>Intramacronucleata</taxon>
        <taxon>Oligohymenophorea</taxon>
        <taxon>Hymenostomatida</taxon>
        <taxon>Tetrahymenina</taxon>
        <taxon>Tetrahymenidae</taxon>
        <taxon>Tetrahymena</taxon>
    </lineage>
</organism>
<dbReference type="AlphaFoldDB" id="I7ML35"/>
<name>I7ML35_TETTS</name>
<accession>I7ML35</accession>
<reference evidence="3" key="1">
    <citation type="journal article" date="2006" name="PLoS Biol.">
        <title>Macronuclear genome sequence of the ciliate Tetrahymena thermophila, a model eukaryote.</title>
        <authorList>
            <person name="Eisen J.A."/>
            <person name="Coyne R.S."/>
            <person name="Wu M."/>
            <person name="Wu D."/>
            <person name="Thiagarajan M."/>
            <person name="Wortman J.R."/>
            <person name="Badger J.H."/>
            <person name="Ren Q."/>
            <person name="Amedeo P."/>
            <person name="Jones K.M."/>
            <person name="Tallon L.J."/>
            <person name="Delcher A.L."/>
            <person name="Salzberg S.L."/>
            <person name="Silva J.C."/>
            <person name="Haas B.J."/>
            <person name="Majoros W.H."/>
            <person name="Farzad M."/>
            <person name="Carlton J.M."/>
            <person name="Smith R.K. Jr."/>
            <person name="Garg J."/>
            <person name="Pearlman R.E."/>
            <person name="Karrer K.M."/>
            <person name="Sun L."/>
            <person name="Manning G."/>
            <person name="Elde N.C."/>
            <person name="Turkewitz A.P."/>
            <person name="Asai D.J."/>
            <person name="Wilkes D.E."/>
            <person name="Wang Y."/>
            <person name="Cai H."/>
            <person name="Collins K."/>
            <person name="Stewart B.A."/>
            <person name="Lee S.R."/>
            <person name="Wilamowska K."/>
            <person name="Weinberg Z."/>
            <person name="Ruzzo W.L."/>
            <person name="Wloga D."/>
            <person name="Gaertig J."/>
            <person name="Frankel J."/>
            <person name="Tsao C.-C."/>
            <person name="Gorovsky M.A."/>
            <person name="Keeling P.J."/>
            <person name="Waller R.F."/>
            <person name="Patron N.J."/>
            <person name="Cherry J.M."/>
            <person name="Stover N.A."/>
            <person name="Krieger C.J."/>
            <person name="del Toro C."/>
            <person name="Ryder H.F."/>
            <person name="Williamson S.C."/>
            <person name="Barbeau R.A."/>
            <person name="Hamilton E.P."/>
            <person name="Orias E."/>
        </authorList>
    </citation>
    <scope>NUCLEOTIDE SEQUENCE [LARGE SCALE GENOMIC DNA]</scope>
    <source>
        <strain evidence="3">SB210</strain>
    </source>
</reference>
<dbReference type="KEGG" id="tet:TTHERM_00316490"/>
<feature type="coiled-coil region" evidence="1">
    <location>
        <begin position="640"/>
        <end position="667"/>
    </location>
</feature>
<dbReference type="Proteomes" id="UP000009168">
    <property type="component" value="Unassembled WGS sequence"/>
</dbReference>
<dbReference type="GeneID" id="7829733"/>
<evidence type="ECO:0000313" key="2">
    <source>
        <dbReference type="EMBL" id="EAS01096.2"/>
    </source>
</evidence>